<protein>
    <submittedName>
        <fullName evidence="2">Uncharacterized protein</fullName>
    </submittedName>
</protein>
<accession>A0A9J6E527</accession>
<reference evidence="2" key="2">
    <citation type="submission" date="2021-09" db="EMBL/GenBank/DDBJ databases">
        <authorList>
            <person name="Jia N."/>
            <person name="Wang J."/>
            <person name="Shi W."/>
            <person name="Du L."/>
            <person name="Sun Y."/>
            <person name="Zhan W."/>
            <person name="Jiang J."/>
            <person name="Wang Q."/>
            <person name="Zhang B."/>
            <person name="Ji P."/>
            <person name="Sakyi L.B."/>
            <person name="Cui X."/>
            <person name="Yuan T."/>
            <person name="Jiang B."/>
            <person name="Yang W."/>
            <person name="Lam T.T.-Y."/>
            <person name="Chang Q."/>
            <person name="Ding S."/>
            <person name="Wang X."/>
            <person name="Zhu J."/>
            <person name="Ruan X."/>
            <person name="Zhao L."/>
            <person name="Wei J."/>
            <person name="Que T."/>
            <person name="Du C."/>
            <person name="Cheng J."/>
            <person name="Dai P."/>
            <person name="Han X."/>
            <person name="Huang E."/>
            <person name="Gao Y."/>
            <person name="Liu J."/>
            <person name="Shao H."/>
            <person name="Ye R."/>
            <person name="Li L."/>
            <person name="Wei W."/>
            <person name="Wang X."/>
            <person name="Wang C."/>
            <person name="Huo Q."/>
            <person name="Li W."/>
            <person name="Guo W."/>
            <person name="Chen H."/>
            <person name="Chen S."/>
            <person name="Zhou L."/>
            <person name="Zhou L."/>
            <person name="Ni X."/>
            <person name="Tian J."/>
            <person name="Zhou Y."/>
            <person name="Sheng Y."/>
            <person name="Liu T."/>
            <person name="Pan Y."/>
            <person name="Xia L."/>
            <person name="Li J."/>
            <person name="Zhao F."/>
            <person name="Cao W."/>
        </authorList>
    </citation>
    <scope>NUCLEOTIDE SEQUENCE</scope>
    <source>
        <strain evidence="2">Rmic-2018</strain>
        <tissue evidence="2">Larvae</tissue>
    </source>
</reference>
<name>A0A9J6E527_RHIMP</name>
<feature type="region of interest" description="Disordered" evidence="1">
    <location>
        <begin position="1124"/>
        <end position="1148"/>
    </location>
</feature>
<keyword evidence="3" id="KW-1185">Reference proteome</keyword>
<evidence type="ECO:0000313" key="2">
    <source>
        <dbReference type="EMBL" id="KAH8029470.1"/>
    </source>
</evidence>
<evidence type="ECO:0000313" key="3">
    <source>
        <dbReference type="Proteomes" id="UP000821866"/>
    </source>
</evidence>
<feature type="region of interest" description="Disordered" evidence="1">
    <location>
        <begin position="1"/>
        <end position="36"/>
    </location>
</feature>
<feature type="region of interest" description="Disordered" evidence="1">
    <location>
        <begin position="165"/>
        <end position="206"/>
    </location>
</feature>
<dbReference type="EMBL" id="JABSTU010000005">
    <property type="protein sequence ID" value="KAH8029470.1"/>
    <property type="molecule type" value="Genomic_DNA"/>
</dbReference>
<evidence type="ECO:0000256" key="1">
    <source>
        <dbReference type="SAM" id="MobiDB-lite"/>
    </source>
</evidence>
<sequence length="1148" mass="129502">MDKAEDLWNLKRTRQRYGSNSESPPKNPKRGSDGPVLFTGEGIEEIMQTYFSENTGTLETVKAAPNPLPSLGIQSVTLNDQGSSCLRATCPAHVNFLFLISCSGEQSRPNERLRHLRSRWRAAQRILDDIGARLNEPAGPRAPTEVPAVQAYREQWWDDVQHKSRALSESKPFAPAQTRGPPQSRSKPDSPVEECPGTLTLFDGNDGGMMSSTKAGLFLSRNRSHLPRLADHRNHAPSLTARWKNVLELSRCLMVCSSGHCRCPGGLEDCRRSVMLRGLSLRALQPKRALCTNWSISRALAGITTKKCTNEFLYERECLITWLLRVHRCIRRVRLDLTEVAQSPGAFCRGYRLHEDYKILELGVSGKTLPRGRRLFLFLGHVTQLTELSLYGLYLMHPDDHCRLAALVASNVFLRKLTLKKCHIADRNLDGLIEAAKGLPLLECFSISLLNPGLWFERSQQLSRLLVLHIRGDLSCEHLDILVDALDTNRTLEVLDVGRVLPSSSVSHADVTRKIVDQALRQRQLSVCSQRTSPVATVRVNKVYFGEDFHLLIIAVRNDVAFRKLNLSFGDSLTETFKSHSFDFSHLLALLPFFAVAETLETLEIEVSVPGTYDVAFLGVSLLSETSNSLTELNVTLADTCCEFVSILLLHGLASDISIRSLTMSGWSLKHPVPFWFYRFCLMNESLRKLHIHVLHIRGDLTCEHLDILVDALDTNRTLEVLDVGRVLPSSSVSHADVTRKIVDQALRQRQLSVCSQRTSPVGTVRVNKVYFGEDFHLLIIAVRNDVAFRKLNLSFGDSPTETLKSHSFDFSHLLALLPFFAVAETLETLKIEVSVPGTYDVAFLGVSLLSETSNSLTELNVTLADTCCEFVSILLLHGLASDISIRSLTMSGWSLKHPVPFWFYRFCLMNESLRKLHIHVTDLKSDDNTPFYRLLPDAVAKCRWLVDFRLTCGKLFEPVFIPEVLSIIRRNKRVPPRVVKLVATADCAPERLIQEFNKDLTLDMSVRLRRSMDVPDFKQDILERCMCSTGTINRAIETTKRLVSSTLGHRSKVHRRIGTLSPDSNVRDAVRTGHMDEATQERLFRSVHFRDTQVLDFGGANVDHYMMRISIVSHKMRTIYSEEQKRNEDSLSKPRESLKDIIDVEPL</sequence>
<reference evidence="2" key="1">
    <citation type="journal article" date="2020" name="Cell">
        <title>Large-Scale Comparative Analyses of Tick Genomes Elucidate Their Genetic Diversity and Vector Capacities.</title>
        <authorList>
            <consortium name="Tick Genome and Microbiome Consortium (TIGMIC)"/>
            <person name="Jia N."/>
            <person name="Wang J."/>
            <person name="Shi W."/>
            <person name="Du L."/>
            <person name="Sun Y."/>
            <person name="Zhan W."/>
            <person name="Jiang J.F."/>
            <person name="Wang Q."/>
            <person name="Zhang B."/>
            <person name="Ji P."/>
            <person name="Bell-Sakyi L."/>
            <person name="Cui X.M."/>
            <person name="Yuan T.T."/>
            <person name="Jiang B.G."/>
            <person name="Yang W.F."/>
            <person name="Lam T.T."/>
            <person name="Chang Q.C."/>
            <person name="Ding S.J."/>
            <person name="Wang X.J."/>
            <person name="Zhu J.G."/>
            <person name="Ruan X.D."/>
            <person name="Zhao L."/>
            <person name="Wei J.T."/>
            <person name="Ye R.Z."/>
            <person name="Que T.C."/>
            <person name="Du C.H."/>
            <person name="Zhou Y.H."/>
            <person name="Cheng J.X."/>
            <person name="Dai P.F."/>
            <person name="Guo W.B."/>
            <person name="Han X.H."/>
            <person name="Huang E.J."/>
            <person name="Li L.F."/>
            <person name="Wei W."/>
            <person name="Gao Y.C."/>
            <person name="Liu J.Z."/>
            <person name="Shao H.Z."/>
            <person name="Wang X."/>
            <person name="Wang C.C."/>
            <person name="Yang T.C."/>
            <person name="Huo Q.B."/>
            <person name="Li W."/>
            <person name="Chen H.Y."/>
            <person name="Chen S.E."/>
            <person name="Zhou L.G."/>
            <person name="Ni X.B."/>
            <person name="Tian J.H."/>
            <person name="Sheng Y."/>
            <person name="Liu T."/>
            <person name="Pan Y.S."/>
            <person name="Xia L.Y."/>
            <person name="Li J."/>
            <person name="Zhao F."/>
            <person name="Cao W.C."/>
        </authorList>
    </citation>
    <scope>NUCLEOTIDE SEQUENCE</scope>
    <source>
        <strain evidence="2">Rmic-2018</strain>
    </source>
</reference>
<dbReference type="VEuPathDB" id="VectorBase:LOC119165336"/>
<proteinExistence type="predicted"/>
<dbReference type="AlphaFoldDB" id="A0A9J6E527"/>
<dbReference type="Proteomes" id="UP000821866">
    <property type="component" value="Chromosome 3"/>
</dbReference>
<gene>
    <name evidence="2" type="ORF">HPB51_000628</name>
</gene>
<dbReference type="SUPFAM" id="SSF52047">
    <property type="entry name" value="RNI-like"/>
    <property type="match status" value="1"/>
</dbReference>
<comment type="caution">
    <text evidence="2">The sequence shown here is derived from an EMBL/GenBank/DDBJ whole genome shotgun (WGS) entry which is preliminary data.</text>
</comment>
<dbReference type="InterPro" id="IPR032675">
    <property type="entry name" value="LRR_dom_sf"/>
</dbReference>
<dbReference type="Gene3D" id="3.80.10.10">
    <property type="entry name" value="Ribonuclease Inhibitor"/>
    <property type="match status" value="2"/>
</dbReference>
<organism evidence="2 3">
    <name type="scientific">Rhipicephalus microplus</name>
    <name type="common">Cattle tick</name>
    <name type="synonym">Boophilus microplus</name>
    <dbReference type="NCBI Taxonomy" id="6941"/>
    <lineage>
        <taxon>Eukaryota</taxon>
        <taxon>Metazoa</taxon>
        <taxon>Ecdysozoa</taxon>
        <taxon>Arthropoda</taxon>
        <taxon>Chelicerata</taxon>
        <taxon>Arachnida</taxon>
        <taxon>Acari</taxon>
        <taxon>Parasitiformes</taxon>
        <taxon>Ixodida</taxon>
        <taxon>Ixodoidea</taxon>
        <taxon>Ixodidae</taxon>
        <taxon>Rhipicephalinae</taxon>
        <taxon>Rhipicephalus</taxon>
        <taxon>Boophilus</taxon>
    </lineage>
</organism>